<evidence type="ECO:0000259" key="5">
    <source>
        <dbReference type="PROSITE" id="PS51755"/>
    </source>
</evidence>
<comment type="caution">
    <text evidence="6">The sequence shown here is derived from an EMBL/GenBank/DDBJ whole genome shotgun (WGS) entry which is preliminary data.</text>
</comment>
<dbReference type="EMBL" id="BAAANY010000042">
    <property type="protein sequence ID" value="GAA1718161.1"/>
    <property type="molecule type" value="Genomic_DNA"/>
</dbReference>
<evidence type="ECO:0000313" key="6">
    <source>
        <dbReference type="EMBL" id="GAA1718161.1"/>
    </source>
</evidence>
<proteinExistence type="predicted"/>
<evidence type="ECO:0000256" key="2">
    <source>
        <dbReference type="PROSITE-ProRule" id="PRU00169"/>
    </source>
</evidence>
<gene>
    <name evidence="6" type="ORF">GCM10009765_78280</name>
</gene>
<dbReference type="Gene3D" id="3.40.50.2300">
    <property type="match status" value="1"/>
</dbReference>
<dbReference type="PANTHER" id="PTHR48111:SF36">
    <property type="entry name" value="TRANSCRIPTIONAL REGULATORY PROTEIN CUTR"/>
    <property type="match status" value="1"/>
</dbReference>
<dbReference type="Gene3D" id="6.10.250.690">
    <property type="match status" value="1"/>
</dbReference>
<dbReference type="PANTHER" id="PTHR48111">
    <property type="entry name" value="REGULATOR OF RPOS"/>
    <property type="match status" value="1"/>
</dbReference>
<evidence type="ECO:0000313" key="7">
    <source>
        <dbReference type="Proteomes" id="UP001500618"/>
    </source>
</evidence>
<dbReference type="SUPFAM" id="SSF52172">
    <property type="entry name" value="CheY-like"/>
    <property type="match status" value="1"/>
</dbReference>
<feature type="DNA-binding region" description="OmpR/PhoB-type" evidence="3">
    <location>
        <begin position="124"/>
        <end position="217"/>
    </location>
</feature>
<dbReference type="RefSeq" id="WP_163568326.1">
    <property type="nucleotide sequence ID" value="NZ_BAAANY010000042.1"/>
</dbReference>
<dbReference type="SMART" id="SM00448">
    <property type="entry name" value="REC"/>
    <property type="match status" value="1"/>
</dbReference>
<dbReference type="PROSITE" id="PS50110">
    <property type="entry name" value="RESPONSE_REGULATORY"/>
    <property type="match status" value="1"/>
</dbReference>
<dbReference type="SUPFAM" id="SSF46894">
    <property type="entry name" value="C-terminal effector domain of the bipartite response regulators"/>
    <property type="match status" value="1"/>
</dbReference>
<dbReference type="Pfam" id="PF00072">
    <property type="entry name" value="Response_reg"/>
    <property type="match status" value="1"/>
</dbReference>
<organism evidence="6 7">
    <name type="scientific">Fodinicola feengrottensis</name>
    <dbReference type="NCBI Taxonomy" id="435914"/>
    <lineage>
        <taxon>Bacteria</taxon>
        <taxon>Bacillati</taxon>
        <taxon>Actinomycetota</taxon>
        <taxon>Actinomycetes</taxon>
        <taxon>Mycobacteriales</taxon>
        <taxon>Fodinicola</taxon>
    </lineage>
</organism>
<dbReference type="InterPro" id="IPR016032">
    <property type="entry name" value="Sig_transdc_resp-reg_C-effctor"/>
</dbReference>
<accession>A0ABN2J6D9</accession>
<dbReference type="SMART" id="SM00862">
    <property type="entry name" value="Trans_reg_C"/>
    <property type="match status" value="1"/>
</dbReference>
<evidence type="ECO:0000256" key="1">
    <source>
        <dbReference type="ARBA" id="ARBA00023125"/>
    </source>
</evidence>
<sequence>MRVLVAEDQTVLADLVGEGLRRESFAVDVCYDGLAADELLTVNAYDVAVLDRDLPGRGGDELCAGIVASGGFTRVLMLTAAASLGERVSGLNLGADDYLTKPFEFPELVARIRALGRRSHRAVPAVLTAGDVVLDPARHTVSRAGMDIRLSPREFGVLEVLLRSQGNVVSAEDLLEQVWDLNADPFTGTVRVVMSRLRTKLGTPAVIQTIPGVGYRI</sequence>
<keyword evidence="1 3" id="KW-0238">DNA-binding</keyword>
<evidence type="ECO:0000256" key="3">
    <source>
        <dbReference type="PROSITE-ProRule" id="PRU01091"/>
    </source>
</evidence>
<keyword evidence="2" id="KW-0597">Phosphoprotein</keyword>
<dbReference type="PROSITE" id="PS51755">
    <property type="entry name" value="OMPR_PHOB"/>
    <property type="match status" value="1"/>
</dbReference>
<dbReference type="CDD" id="cd00383">
    <property type="entry name" value="trans_reg_C"/>
    <property type="match status" value="1"/>
</dbReference>
<keyword evidence="7" id="KW-1185">Reference proteome</keyword>
<feature type="domain" description="OmpR/PhoB-type" evidence="5">
    <location>
        <begin position="124"/>
        <end position="217"/>
    </location>
</feature>
<reference evidence="6 7" key="1">
    <citation type="journal article" date="2019" name="Int. J. Syst. Evol. Microbiol.">
        <title>The Global Catalogue of Microorganisms (GCM) 10K type strain sequencing project: providing services to taxonomists for standard genome sequencing and annotation.</title>
        <authorList>
            <consortium name="The Broad Institute Genomics Platform"/>
            <consortium name="The Broad Institute Genome Sequencing Center for Infectious Disease"/>
            <person name="Wu L."/>
            <person name="Ma J."/>
        </authorList>
    </citation>
    <scope>NUCLEOTIDE SEQUENCE [LARGE SCALE GENOMIC DNA]</scope>
    <source>
        <strain evidence="6 7">JCM 14718</strain>
    </source>
</reference>
<dbReference type="InterPro" id="IPR001867">
    <property type="entry name" value="OmpR/PhoB-type_DNA-bd"/>
</dbReference>
<dbReference type="InterPro" id="IPR011006">
    <property type="entry name" value="CheY-like_superfamily"/>
</dbReference>
<feature type="domain" description="Response regulatory" evidence="4">
    <location>
        <begin position="2"/>
        <end position="116"/>
    </location>
</feature>
<evidence type="ECO:0000259" key="4">
    <source>
        <dbReference type="PROSITE" id="PS50110"/>
    </source>
</evidence>
<feature type="modified residue" description="4-aspartylphosphate" evidence="2">
    <location>
        <position position="51"/>
    </location>
</feature>
<dbReference type="InterPro" id="IPR036388">
    <property type="entry name" value="WH-like_DNA-bd_sf"/>
</dbReference>
<dbReference type="InterPro" id="IPR001789">
    <property type="entry name" value="Sig_transdc_resp-reg_receiver"/>
</dbReference>
<dbReference type="Gene3D" id="1.10.10.10">
    <property type="entry name" value="Winged helix-like DNA-binding domain superfamily/Winged helix DNA-binding domain"/>
    <property type="match status" value="1"/>
</dbReference>
<name>A0ABN2J6D9_9ACTN</name>
<protein>
    <submittedName>
        <fullName evidence="6">Response regulator transcription factor</fullName>
    </submittedName>
</protein>
<dbReference type="InterPro" id="IPR039420">
    <property type="entry name" value="WalR-like"/>
</dbReference>
<dbReference type="Proteomes" id="UP001500618">
    <property type="component" value="Unassembled WGS sequence"/>
</dbReference>
<dbReference type="Pfam" id="PF00486">
    <property type="entry name" value="Trans_reg_C"/>
    <property type="match status" value="1"/>
</dbReference>